<keyword evidence="1" id="KW-0479">Metal-binding</keyword>
<evidence type="ECO:0000259" key="2">
    <source>
        <dbReference type="PROSITE" id="PS50157"/>
    </source>
</evidence>
<sequence>MSNEEDKEDDGRSKPYACDTCDRAFAVEQELRLHLSEHIKCTAGNCDFEAHPKIVALHKKMQHETGYAEAINKLKDAEEIAKWRAERKR</sequence>
<dbReference type="InterPro" id="IPR039136">
    <property type="entry name" value="NUFIP1-like"/>
</dbReference>
<dbReference type="PROSITE" id="PS00028">
    <property type="entry name" value="ZINC_FINGER_C2H2_1"/>
    <property type="match status" value="1"/>
</dbReference>
<dbReference type="PANTHER" id="PTHR13309">
    <property type="entry name" value="NUCLEAR FRAGILE X MENTAL RETARDATION PROTEIN INTERACTING PROTEIN 1"/>
    <property type="match status" value="1"/>
</dbReference>
<feature type="domain" description="C2H2-type" evidence="2">
    <location>
        <begin position="16"/>
        <end position="38"/>
    </location>
</feature>
<dbReference type="Pfam" id="PF10453">
    <property type="entry name" value="NUFIP1"/>
    <property type="match status" value="1"/>
</dbReference>
<dbReference type="SMART" id="SM00355">
    <property type="entry name" value="ZnF_C2H2"/>
    <property type="match status" value="2"/>
</dbReference>
<dbReference type="GO" id="GO:0000492">
    <property type="term" value="P:box C/D snoRNP assembly"/>
    <property type="evidence" value="ECO:0007669"/>
    <property type="project" value="TreeGrafter"/>
</dbReference>
<evidence type="ECO:0000313" key="3">
    <source>
        <dbReference type="EMBL" id="GBN39912.1"/>
    </source>
</evidence>
<keyword evidence="1" id="KW-0862">Zinc</keyword>
<name>A0A4Y2NLX1_ARAVE</name>
<dbReference type="Proteomes" id="UP000499080">
    <property type="component" value="Unassembled WGS sequence"/>
</dbReference>
<keyword evidence="1" id="KW-0863">Zinc-finger</keyword>
<dbReference type="GO" id="GO:0005634">
    <property type="term" value="C:nucleus"/>
    <property type="evidence" value="ECO:0007669"/>
    <property type="project" value="TreeGrafter"/>
</dbReference>
<evidence type="ECO:0000313" key="4">
    <source>
        <dbReference type="Proteomes" id="UP000499080"/>
    </source>
</evidence>
<comment type="caution">
    <text evidence="3">The sequence shown here is derived from an EMBL/GenBank/DDBJ whole genome shotgun (WGS) entry which is preliminary data.</text>
</comment>
<dbReference type="Gene3D" id="3.30.160.60">
    <property type="entry name" value="Classic Zinc Finger"/>
    <property type="match status" value="1"/>
</dbReference>
<dbReference type="PROSITE" id="PS50157">
    <property type="entry name" value="ZINC_FINGER_C2H2_2"/>
    <property type="match status" value="1"/>
</dbReference>
<reference evidence="3 4" key="1">
    <citation type="journal article" date="2019" name="Sci. Rep.">
        <title>Orb-weaving spider Araneus ventricosus genome elucidates the spidroin gene catalogue.</title>
        <authorList>
            <person name="Kono N."/>
            <person name="Nakamura H."/>
            <person name="Ohtoshi R."/>
            <person name="Moran D.A.P."/>
            <person name="Shinohara A."/>
            <person name="Yoshida Y."/>
            <person name="Fujiwara M."/>
            <person name="Mori M."/>
            <person name="Tomita M."/>
            <person name="Arakawa K."/>
        </authorList>
    </citation>
    <scope>NUCLEOTIDE SEQUENCE [LARGE SCALE GENOMIC DNA]</scope>
</reference>
<dbReference type="InterPro" id="IPR019496">
    <property type="entry name" value="NUFIP1_cons_dom"/>
</dbReference>
<organism evidence="3 4">
    <name type="scientific">Araneus ventricosus</name>
    <name type="common">Orbweaver spider</name>
    <name type="synonym">Epeira ventricosa</name>
    <dbReference type="NCBI Taxonomy" id="182803"/>
    <lineage>
        <taxon>Eukaryota</taxon>
        <taxon>Metazoa</taxon>
        <taxon>Ecdysozoa</taxon>
        <taxon>Arthropoda</taxon>
        <taxon>Chelicerata</taxon>
        <taxon>Arachnida</taxon>
        <taxon>Araneae</taxon>
        <taxon>Araneomorphae</taxon>
        <taxon>Entelegynae</taxon>
        <taxon>Araneoidea</taxon>
        <taxon>Araneidae</taxon>
        <taxon>Araneus</taxon>
    </lineage>
</organism>
<protein>
    <recommendedName>
        <fullName evidence="2">C2H2-type domain-containing protein</fullName>
    </recommendedName>
</protein>
<dbReference type="GO" id="GO:0008270">
    <property type="term" value="F:zinc ion binding"/>
    <property type="evidence" value="ECO:0007669"/>
    <property type="project" value="UniProtKB-KW"/>
</dbReference>
<keyword evidence="4" id="KW-1185">Reference proteome</keyword>
<dbReference type="AlphaFoldDB" id="A0A4Y2NLX1"/>
<dbReference type="SUPFAM" id="SSF57667">
    <property type="entry name" value="beta-beta-alpha zinc fingers"/>
    <property type="match status" value="1"/>
</dbReference>
<dbReference type="OrthoDB" id="273070at2759"/>
<dbReference type="InterPro" id="IPR013087">
    <property type="entry name" value="Znf_C2H2_type"/>
</dbReference>
<proteinExistence type="predicted"/>
<accession>A0A4Y2NLX1</accession>
<dbReference type="PANTHER" id="PTHR13309:SF0">
    <property type="entry name" value="FMR1-INTERACTING PROTEIN NUFIP1"/>
    <property type="match status" value="1"/>
</dbReference>
<dbReference type="GO" id="GO:0003723">
    <property type="term" value="F:RNA binding"/>
    <property type="evidence" value="ECO:0007669"/>
    <property type="project" value="InterPro"/>
</dbReference>
<evidence type="ECO:0000256" key="1">
    <source>
        <dbReference type="PROSITE-ProRule" id="PRU00042"/>
    </source>
</evidence>
<dbReference type="EMBL" id="BGPR01009420">
    <property type="protein sequence ID" value="GBN39912.1"/>
    <property type="molecule type" value="Genomic_DNA"/>
</dbReference>
<dbReference type="InterPro" id="IPR036236">
    <property type="entry name" value="Znf_C2H2_sf"/>
</dbReference>
<gene>
    <name evidence="3" type="ORF">AVEN_108300_1</name>
</gene>